<dbReference type="Pfam" id="PF00498">
    <property type="entry name" value="FHA"/>
    <property type="match status" value="1"/>
</dbReference>
<dbReference type="RefSeq" id="WP_170141257.1">
    <property type="nucleotide sequence ID" value="NZ_AP018558.1"/>
</dbReference>
<dbReference type="PROSITE" id="PS50006">
    <property type="entry name" value="FHA_DOMAIN"/>
    <property type="match status" value="1"/>
</dbReference>
<dbReference type="CDD" id="cd00060">
    <property type="entry name" value="FHA"/>
    <property type="match status" value="1"/>
</dbReference>
<dbReference type="Gene3D" id="2.60.200.20">
    <property type="match status" value="1"/>
</dbReference>
<dbReference type="InterPro" id="IPR008984">
    <property type="entry name" value="SMAD_FHA_dom_sf"/>
</dbReference>
<dbReference type="Proteomes" id="UP000262004">
    <property type="component" value="Chromosome"/>
</dbReference>
<organism evidence="2 3">
    <name type="scientific">Hydrogenophilus thermoluteolus</name>
    <name type="common">Pseudomonas hydrogenothermophila</name>
    <dbReference type="NCBI Taxonomy" id="297"/>
    <lineage>
        <taxon>Bacteria</taxon>
        <taxon>Pseudomonadati</taxon>
        <taxon>Pseudomonadota</taxon>
        <taxon>Hydrogenophilia</taxon>
        <taxon>Hydrogenophilales</taxon>
        <taxon>Hydrogenophilaceae</taxon>
        <taxon>Hydrogenophilus</taxon>
    </lineage>
</organism>
<evidence type="ECO:0000313" key="2">
    <source>
        <dbReference type="EMBL" id="BBD76956.1"/>
    </source>
</evidence>
<dbReference type="AlphaFoldDB" id="A0A2Z6DWW0"/>
<dbReference type="SMART" id="SM00240">
    <property type="entry name" value="FHA"/>
    <property type="match status" value="1"/>
</dbReference>
<accession>A0A2Z6DWW0</accession>
<evidence type="ECO:0000259" key="1">
    <source>
        <dbReference type="PROSITE" id="PS50006"/>
    </source>
</evidence>
<dbReference type="InterPro" id="IPR000253">
    <property type="entry name" value="FHA_dom"/>
</dbReference>
<evidence type="ECO:0000313" key="3">
    <source>
        <dbReference type="Proteomes" id="UP000262004"/>
    </source>
</evidence>
<gene>
    <name evidence="2" type="ORF">HPTL_0688</name>
</gene>
<keyword evidence="3" id="KW-1185">Reference proteome</keyword>
<feature type="domain" description="FHA" evidence="1">
    <location>
        <begin position="38"/>
        <end position="87"/>
    </location>
</feature>
<dbReference type="EMBL" id="AP018558">
    <property type="protein sequence ID" value="BBD76956.1"/>
    <property type="molecule type" value="Genomic_DNA"/>
</dbReference>
<sequence length="216" mass="24305">MGTTSRLADLLRSAPSGGLQLSYRETFLWQLPLVLPLYRVGRDERNDIRLDDATVSARHALLTPFFQELLVEDLGSKNGVWYQNQRVTRARLKPGETVRIGHFCLRFVASPPNTLSWDAPEQSPTSPPVPIAQPRLVVEPGGKALLLSRRVTRLGSDPNRDPMLIRDGYRVLLFVPETTEVRLNGAVTSGLQLLRLGDHFEWRDRIFSLDADSVSH</sequence>
<dbReference type="KEGG" id="htl:HPTL_0688"/>
<reference evidence="2 3" key="1">
    <citation type="submission" date="2018-04" db="EMBL/GenBank/DDBJ databases">
        <title>Complete genome sequence of Hydrogenophilus thermoluteolus TH-1.</title>
        <authorList>
            <person name="Arai H."/>
        </authorList>
    </citation>
    <scope>NUCLEOTIDE SEQUENCE [LARGE SCALE GENOMIC DNA]</scope>
    <source>
        <strain evidence="2 3">TH-1</strain>
    </source>
</reference>
<name>A0A2Z6DWW0_HYDTE</name>
<protein>
    <submittedName>
        <fullName evidence="2">FHA domain-containing protein</fullName>
    </submittedName>
</protein>
<dbReference type="SUPFAM" id="SSF49879">
    <property type="entry name" value="SMAD/FHA domain"/>
    <property type="match status" value="1"/>
</dbReference>
<proteinExistence type="predicted"/>